<name>G7YFU7_CLOSI</name>
<evidence type="ECO:0000256" key="1">
    <source>
        <dbReference type="SAM" id="MobiDB-lite"/>
    </source>
</evidence>
<dbReference type="AlphaFoldDB" id="G7YFU7"/>
<dbReference type="EMBL" id="DF143205">
    <property type="protein sequence ID" value="GAA51833.1"/>
    <property type="molecule type" value="Genomic_DNA"/>
</dbReference>
<sequence>MRYLCVHPVIEAPTLFCVTNGCTTNAAGDPQGQRKVEKSEEASKLNVFANKIQHAKHWLSVPRHHCTDILRFMDGPVTVVNGAAIGEGIRSSVAAGSGPGSEPPAMGDTPVLLDGCHNGSSPSDKQRRRYGSVDDTGNKDFVNERCTFFTAVRHTLRTTDTYFTAWLAWTTPYSSFLPIVLQIHRFRQDLQLLRPRDPRFVSYLAARWLCTTRKWAVYAQFGMVHFGNVTNNRLGNADGRLKDRVHHADTLENAIQKMSRHAEGLMRESEVHTSYHCDRRNYRAKTVYRNGNTAYFASTRTMYILECSENYFSCKTNWKFRALSSCHGNACRLSDCGNPDDRYGAIQKPNITFFLILALKLQILMKDLSNAITTSLLTSVLSNRIIYHKKSKRYGALYS</sequence>
<reference evidence="2" key="1">
    <citation type="journal article" date="2011" name="Genome Biol.">
        <title>The draft genome of the carcinogenic human liver fluke Clonorchis sinensis.</title>
        <authorList>
            <person name="Wang X."/>
            <person name="Chen W."/>
            <person name="Huang Y."/>
            <person name="Sun J."/>
            <person name="Men J."/>
            <person name="Liu H."/>
            <person name="Luo F."/>
            <person name="Guo L."/>
            <person name="Lv X."/>
            <person name="Deng C."/>
            <person name="Zhou C."/>
            <person name="Fan Y."/>
            <person name="Li X."/>
            <person name="Huang L."/>
            <person name="Hu Y."/>
            <person name="Liang C."/>
            <person name="Hu X."/>
            <person name="Xu J."/>
            <person name="Yu X."/>
        </authorList>
    </citation>
    <scope>NUCLEOTIDE SEQUENCE [LARGE SCALE GENOMIC DNA]</scope>
    <source>
        <strain evidence="2">Henan</strain>
    </source>
</reference>
<keyword evidence="3" id="KW-1185">Reference proteome</keyword>
<reference key="2">
    <citation type="submission" date="2011-10" db="EMBL/GenBank/DDBJ databases">
        <title>The genome and transcriptome sequence of Clonorchis sinensis provide insights into the carcinogenic liver fluke.</title>
        <authorList>
            <person name="Wang X."/>
            <person name="Huang Y."/>
            <person name="Chen W."/>
            <person name="Liu H."/>
            <person name="Guo L."/>
            <person name="Chen Y."/>
            <person name="Luo F."/>
            <person name="Zhou W."/>
            <person name="Sun J."/>
            <person name="Mao Q."/>
            <person name="Liang P."/>
            <person name="Zhou C."/>
            <person name="Tian Y."/>
            <person name="Men J."/>
            <person name="Lv X."/>
            <person name="Huang L."/>
            <person name="Zhou J."/>
            <person name="Hu Y."/>
            <person name="Li R."/>
            <person name="Zhang F."/>
            <person name="Lei H."/>
            <person name="Li X."/>
            <person name="Hu X."/>
            <person name="Liang C."/>
            <person name="Xu J."/>
            <person name="Wu Z."/>
            <person name="Yu X."/>
        </authorList>
    </citation>
    <scope>NUCLEOTIDE SEQUENCE</scope>
    <source>
        <strain>Henan</strain>
    </source>
</reference>
<protein>
    <submittedName>
        <fullName evidence="2">Uncharacterized protein</fullName>
    </submittedName>
</protein>
<evidence type="ECO:0000313" key="3">
    <source>
        <dbReference type="Proteomes" id="UP000008909"/>
    </source>
</evidence>
<evidence type="ECO:0000313" key="2">
    <source>
        <dbReference type="EMBL" id="GAA51833.1"/>
    </source>
</evidence>
<accession>G7YFU7</accession>
<gene>
    <name evidence="2" type="ORF">CLF_106853</name>
</gene>
<proteinExistence type="predicted"/>
<dbReference type="Proteomes" id="UP000008909">
    <property type="component" value="Unassembled WGS sequence"/>
</dbReference>
<organism evidence="2 3">
    <name type="scientific">Clonorchis sinensis</name>
    <name type="common">Chinese liver fluke</name>
    <dbReference type="NCBI Taxonomy" id="79923"/>
    <lineage>
        <taxon>Eukaryota</taxon>
        <taxon>Metazoa</taxon>
        <taxon>Spiralia</taxon>
        <taxon>Lophotrochozoa</taxon>
        <taxon>Platyhelminthes</taxon>
        <taxon>Trematoda</taxon>
        <taxon>Digenea</taxon>
        <taxon>Opisthorchiida</taxon>
        <taxon>Opisthorchiata</taxon>
        <taxon>Opisthorchiidae</taxon>
        <taxon>Clonorchis</taxon>
    </lineage>
</organism>
<feature type="region of interest" description="Disordered" evidence="1">
    <location>
        <begin position="94"/>
        <end position="134"/>
    </location>
</feature>